<name>A0A7X6HHQ1_9MICC</name>
<evidence type="ECO:0000256" key="1">
    <source>
        <dbReference type="SAM" id="SignalP"/>
    </source>
</evidence>
<evidence type="ECO:0008006" key="4">
    <source>
        <dbReference type="Google" id="ProtNLM"/>
    </source>
</evidence>
<proteinExistence type="predicted"/>
<dbReference type="EMBL" id="JAAZSQ010000022">
    <property type="protein sequence ID" value="NKX56316.1"/>
    <property type="molecule type" value="Genomic_DNA"/>
</dbReference>
<keyword evidence="3" id="KW-1185">Reference proteome</keyword>
<dbReference type="Proteomes" id="UP000544090">
    <property type="component" value="Unassembled WGS sequence"/>
</dbReference>
<feature type="signal peptide" evidence="1">
    <location>
        <begin position="1"/>
        <end position="22"/>
    </location>
</feature>
<gene>
    <name evidence="2" type="ORF">HGG74_17650</name>
</gene>
<dbReference type="AlphaFoldDB" id="A0A7X6HHQ1"/>
<sequence>MRSISAVLVLAAALLTGCTGSATISALEAPRTGQDTLPAGAEGIGVAPESARLAGEKDGYAFYLARREDDPSGTSVCVVIGHAEDEDGWGAGCSTAVSPADEAVLHEFRGIKAIAVTDGYDPQEKVAAGWEQLGGNLLVLMP</sequence>
<accession>A0A7X6HHQ1</accession>
<reference evidence="2 3" key="1">
    <citation type="submission" date="2020-04" db="EMBL/GenBank/DDBJ databases">
        <title>Arthrobacter sp. nov.</title>
        <authorList>
            <person name="Liu S."/>
        </authorList>
    </citation>
    <scope>NUCLEOTIDE SEQUENCE [LARGE SCALE GENOMIC DNA]</scope>
    <source>
        <strain evidence="2 3">E918</strain>
    </source>
</reference>
<dbReference type="PROSITE" id="PS51257">
    <property type="entry name" value="PROKAR_LIPOPROTEIN"/>
    <property type="match status" value="1"/>
</dbReference>
<evidence type="ECO:0000313" key="3">
    <source>
        <dbReference type="Proteomes" id="UP000544090"/>
    </source>
</evidence>
<keyword evidence="1" id="KW-0732">Signal</keyword>
<organism evidence="2 3">
    <name type="scientific">Arthrobacter mobilis</name>
    <dbReference type="NCBI Taxonomy" id="2724944"/>
    <lineage>
        <taxon>Bacteria</taxon>
        <taxon>Bacillati</taxon>
        <taxon>Actinomycetota</taxon>
        <taxon>Actinomycetes</taxon>
        <taxon>Micrococcales</taxon>
        <taxon>Micrococcaceae</taxon>
        <taxon>Arthrobacter</taxon>
    </lineage>
</organism>
<dbReference type="RefSeq" id="WP_168488485.1">
    <property type="nucleotide sequence ID" value="NZ_JAAZSQ010000022.1"/>
</dbReference>
<protein>
    <recommendedName>
        <fullName evidence="4">Lipoprotein</fullName>
    </recommendedName>
</protein>
<feature type="chain" id="PRO_5031097409" description="Lipoprotein" evidence="1">
    <location>
        <begin position="23"/>
        <end position="142"/>
    </location>
</feature>
<evidence type="ECO:0000313" key="2">
    <source>
        <dbReference type="EMBL" id="NKX56316.1"/>
    </source>
</evidence>
<comment type="caution">
    <text evidence="2">The sequence shown here is derived from an EMBL/GenBank/DDBJ whole genome shotgun (WGS) entry which is preliminary data.</text>
</comment>